<feature type="compositionally biased region" description="Polar residues" evidence="1">
    <location>
        <begin position="625"/>
        <end position="634"/>
    </location>
</feature>
<feature type="region of interest" description="Disordered" evidence="1">
    <location>
        <begin position="379"/>
        <end position="446"/>
    </location>
</feature>
<dbReference type="CDD" id="cd16100">
    <property type="entry name" value="ARID"/>
    <property type="match status" value="1"/>
</dbReference>
<evidence type="ECO:0000259" key="2">
    <source>
        <dbReference type="PROSITE" id="PS51011"/>
    </source>
</evidence>
<dbReference type="GO" id="GO:0003677">
    <property type="term" value="F:DNA binding"/>
    <property type="evidence" value="ECO:0007669"/>
    <property type="project" value="InterPro"/>
</dbReference>
<sequence length="1392" mass="151873">MLAQQQAGMVPQANQFNTQPQMPNIMAPSDQARQLQHLAQQRGAHLRQAGEGGMNQQQMMEMLRRRQMQQQQHVQQQQQQQQQNLMKPPPPQFNLPNQMNAMAGPSFGDANQMQSFPNIGNNIGQTTQQQARNALFHQLQNGQQGPARQLELMTMAQHQQSQHLPPSGNVNANLNMFYSPSQQQQQQHSQMTQQALQDHQRAQTMGPQNGQFAGSNGQMFTGPQVAAQGQAAGMSFQAMFNLNVDTITSAQQAKAEYDRNEQRRAILLKTMEQTNQKRAQLMANRPPNVDPNFETQLNNTTTQMQRFQQMMSRCETLKSQLQQRLTQLVIQEQQSGGLSVPSGSDGVNMAAMLSTSPRPPSTPSVGAMGNVPGRNWVPGGPSSQTLMTTPTMSHQAGPMGQNRSPQAPGMQPQPNQQMPHHNLTVSQQGQAPPRTVTTPINAPRPPMQNGVQGTSAIANMNGPNIINVQQLPNNSSPPYRAIPVMPAAAFYAAHNNFLDRQGYSAEKRQPSIQGTPVELYRLHCEIMKIGGPQNLIAAYNRTMDDIFAIIGGRIGFLQIQADAKEPPKSTVAVSQTLQQIYKNYLANFDLAYVKSKMGNQGGGQSGINPADPSQNGHQMNVPGGQHSQQQNPQLAASALGPNNPLARMMVGFDAKKISELFSLVRLPPDELRTRNIPEDIRRLLAVHGPYLKQMMQNQQQFQSGIRTGLAQRQGQPSGNGMLQQPQQQPQPQPQHPQQHQQPGPGMMVRNMQGQISQQGQMSTPQNPQVNGTMPANWTVQQPNVPQMNQLSQQPGADGAARQPTAMQGGPQAIAQAIRQVDVLKLQFMKSQQSNANSLKEIQVSEQQVAEYRKTFGDLNNLARELELKLPSVAAFHAPDELKHLVTLSLCHIQQRNLLQSSTPKFVMELGLMNKLINHIRMANEKINKIPIEQREKMTLYVNTLRQQQHQHQQQQPAQHQQLANAAHNRPPSVMQPPPVPQPIPQPAPPVVQPPSQSMPPPQPPQLQQAHPPQPQQVQAPPIPHQQPHPQQQSQAVTPSHTAPSPSLANRKKPHAAPTPTDTTAVSTPPAQAATPVASAATPSHLASSPNAPKSPKVKAPPKPRQPPRRKSAKTVAQPPAPVASTSTPAAASTPVAASPSAATPASTAEPSTAPAETGQKRRREEEPATPVASSSQPSPPKKVKTDWEGPTSAELVKKDEEPQNINSVDDSMKYLHDTQEQFLSTADPASGESLQSALMELNKLFSSEASDYAFDPSPQVPDNSNDGTLQIFELFDMEAYETEKDNPRTLAPPTPELSHSTNPSPASVGGSSDGEHGPSTSTHQYDSSVTIAGGDLSNSSGDLDDMFFNDQMFVSMKGLSGVESLHFTNPNFDFASELLDNDTGDAWAINMP</sequence>
<keyword evidence="4" id="KW-1185">Reference proteome</keyword>
<dbReference type="PROSITE" id="PS51011">
    <property type="entry name" value="ARID"/>
    <property type="match status" value="1"/>
</dbReference>
<feature type="region of interest" description="Disordered" evidence="1">
    <location>
        <begin position="599"/>
        <end position="640"/>
    </location>
</feature>
<dbReference type="Gene3D" id="1.10.150.60">
    <property type="entry name" value="ARID DNA-binding domain"/>
    <property type="match status" value="1"/>
</dbReference>
<evidence type="ECO:0000256" key="1">
    <source>
        <dbReference type="SAM" id="MobiDB-lite"/>
    </source>
</evidence>
<accession>A0AAW0GPH2</accession>
<feature type="compositionally biased region" description="Low complexity" evidence="1">
    <location>
        <begin position="1055"/>
        <end position="1094"/>
    </location>
</feature>
<feature type="region of interest" description="Disordered" evidence="1">
    <location>
        <begin position="699"/>
        <end position="811"/>
    </location>
</feature>
<organism evidence="3 4">
    <name type="scientific">Cerrena zonata</name>
    <dbReference type="NCBI Taxonomy" id="2478898"/>
    <lineage>
        <taxon>Eukaryota</taxon>
        <taxon>Fungi</taxon>
        <taxon>Dikarya</taxon>
        <taxon>Basidiomycota</taxon>
        <taxon>Agaricomycotina</taxon>
        <taxon>Agaricomycetes</taxon>
        <taxon>Polyporales</taxon>
        <taxon>Cerrenaceae</taxon>
        <taxon>Cerrena</taxon>
    </lineage>
</organism>
<feature type="domain" description="ARID" evidence="2">
    <location>
        <begin position="484"/>
        <end position="593"/>
    </location>
</feature>
<dbReference type="Proteomes" id="UP001385951">
    <property type="component" value="Unassembled WGS sequence"/>
</dbReference>
<dbReference type="SMART" id="SM01014">
    <property type="entry name" value="ARID"/>
    <property type="match status" value="1"/>
</dbReference>
<reference evidence="3 4" key="1">
    <citation type="submission" date="2022-09" db="EMBL/GenBank/DDBJ databases">
        <authorList>
            <person name="Palmer J.M."/>
        </authorList>
    </citation>
    <scope>NUCLEOTIDE SEQUENCE [LARGE SCALE GENOMIC DNA]</scope>
    <source>
        <strain evidence="3 4">DSM 7382</strain>
    </source>
</reference>
<gene>
    <name evidence="3" type="ORF">QCA50_006238</name>
</gene>
<feature type="compositionally biased region" description="Polar residues" evidence="1">
    <location>
        <begin position="1318"/>
        <end position="1330"/>
    </location>
</feature>
<dbReference type="EMBL" id="JASBNA010000006">
    <property type="protein sequence ID" value="KAK7691135.1"/>
    <property type="molecule type" value="Genomic_DNA"/>
</dbReference>
<dbReference type="InterPro" id="IPR001606">
    <property type="entry name" value="ARID_dom"/>
</dbReference>
<proteinExistence type="predicted"/>
<evidence type="ECO:0000313" key="4">
    <source>
        <dbReference type="Proteomes" id="UP001385951"/>
    </source>
</evidence>
<feature type="compositionally biased region" description="Polar residues" evidence="1">
    <location>
        <begin position="763"/>
        <end position="794"/>
    </location>
</feature>
<feature type="compositionally biased region" description="Low complexity" evidence="1">
    <location>
        <begin position="1005"/>
        <end position="1019"/>
    </location>
</feature>
<protein>
    <recommendedName>
        <fullName evidence="2">ARID domain-containing protein</fullName>
    </recommendedName>
</protein>
<dbReference type="SUPFAM" id="SSF46774">
    <property type="entry name" value="ARID-like"/>
    <property type="match status" value="1"/>
</dbReference>
<feature type="region of interest" description="Disordered" evidence="1">
    <location>
        <begin position="63"/>
        <end position="87"/>
    </location>
</feature>
<feature type="region of interest" description="Disordered" evidence="1">
    <location>
        <begin position="945"/>
        <end position="1211"/>
    </location>
</feature>
<evidence type="ECO:0000313" key="3">
    <source>
        <dbReference type="EMBL" id="KAK7691135.1"/>
    </source>
</evidence>
<feature type="compositionally biased region" description="Low complexity" evidence="1">
    <location>
        <begin position="1027"/>
        <end position="1036"/>
    </location>
</feature>
<feature type="compositionally biased region" description="Polar residues" evidence="1">
    <location>
        <begin position="1037"/>
        <end position="1047"/>
    </location>
</feature>
<feature type="compositionally biased region" description="Polar residues" evidence="1">
    <location>
        <begin position="710"/>
        <end position="722"/>
    </location>
</feature>
<feature type="compositionally biased region" description="Pro residues" evidence="1">
    <location>
        <begin position="973"/>
        <end position="1004"/>
    </location>
</feature>
<feature type="compositionally biased region" description="Low complexity" evidence="1">
    <location>
        <begin position="735"/>
        <end position="762"/>
    </location>
</feature>
<dbReference type="InterPro" id="IPR036431">
    <property type="entry name" value="ARID_dom_sf"/>
</dbReference>
<name>A0AAW0GPH2_9APHY</name>
<dbReference type="Pfam" id="PF01388">
    <property type="entry name" value="ARID"/>
    <property type="match status" value="1"/>
</dbReference>
<feature type="compositionally biased region" description="Polar residues" evidence="1">
    <location>
        <begin position="381"/>
        <end position="394"/>
    </location>
</feature>
<feature type="compositionally biased region" description="Basic residues" evidence="1">
    <location>
        <begin position="1095"/>
        <end position="1112"/>
    </location>
</feature>
<feature type="compositionally biased region" description="Low complexity" evidence="1">
    <location>
        <begin position="405"/>
        <end position="419"/>
    </location>
</feature>
<feature type="region of interest" description="Disordered" evidence="1">
    <location>
        <begin position="1"/>
        <end position="20"/>
    </location>
</feature>
<feature type="compositionally biased region" description="Low complexity" evidence="1">
    <location>
        <begin position="68"/>
        <end position="83"/>
    </location>
</feature>
<feature type="region of interest" description="Disordered" evidence="1">
    <location>
        <begin position="1282"/>
        <end position="1333"/>
    </location>
</feature>
<feature type="compositionally biased region" description="Polar residues" evidence="1">
    <location>
        <begin position="423"/>
        <end position="440"/>
    </location>
</feature>
<feature type="compositionally biased region" description="Low complexity" evidence="1">
    <location>
        <begin position="1122"/>
        <end position="1157"/>
    </location>
</feature>
<comment type="caution">
    <text evidence="3">The sequence shown here is derived from an EMBL/GenBank/DDBJ whole genome shotgun (WGS) entry which is preliminary data.</text>
</comment>
<feature type="compositionally biased region" description="Low complexity" evidence="1">
    <location>
        <begin position="946"/>
        <end position="972"/>
    </location>
</feature>